<keyword evidence="1" id="KW-0032">Aminotransferase</keyword>
<sequence length="425" mass="45936">MSSNDLQAQQQNLLNRYEQIKAKKLNLDLTRGKPATAQLALSDALDGILQGNYASADGTDARNYGGALGLPEARQFAADYLGAKPSQVLVGGNSSLQLMYQVVTNAYFHGVNAGAMAWKEEAGTAGKIKFLCPSPGYDRHFSICETLGIDMIPVSMDADGPDMDQVESLLRADPLIKGIWCVPKYANPNGVVYSDEVVDRFARLGKIAGPNFRIIWDNAYAEHHLVENPPELANLLALSEQYGTLDNAVVIGSTSKITFAGAGISFMASSESNIAGFVDLLGIATIGPDKVNQLRHMRFLKDMPTLRALMQAHREILQPKFELVLKHLEEGLAGKTHNGQPLGTWTRPAGGYFVLFDTQPGLADKVVKLCAGAGVKLTPAGSTWPYKKDPANSNIRLAPSFPSLSEIDEAMQVFVLCVELATLDQ</sequence>
<dbReference type="STRING" id="1524254.PHACT_14320"/>
<dbReference type="SUPFAM" id="SSF53383">
    <property type="entry name" value="PLP-dependent transferases"/>
    <property type="match status" value="1"/>
</dbReference>
<dbReference type="GO" id="GO:0004069">
    <property type="term" value="F:L-aspartate:2-oxoglutarate aminotransferase activity"/>
    <property type="evidence" value="ECO:0007669"/>
    <property type="project" value="InterPro"/>
</dbReference>
<dbReference type="Gene3D" id="3.90.1150.10">
    <property type="entry name" value="Aspartate Aminotransferase, domain 1"/>
    <property type="match status" value="1"/>
</dbReference>
<dbReference type="PANTHER" id="PTHR43799">
    <property type="entry name" value="AMINOTRANSFERASE, PUTATIVE-RELATED"/>
    <property type="match status" value="1"/>
</dbReference>
<dbReference type="InterPro" id="IPR015424">
    <property type="entry name" value="PyrdxlP-dep_Trfase"/>
</dbReference>
<keyword evidence="1" id="KW-0808">Transferase</keyword>
<dbReference type="InterPro" id="IPR015422">
    <property type="entry name" value="PyrdxlP-dep_Trfase_small"/>
</dbReference>
<comment type="caution">
    <text evidence="1">The sequence shown here is derived from an EMBL/GenBank/DDBJ whole genome shotgun (WGS) entry which is preliminary data.</text>
</comment>
<evidence type="ECO:0000313" key="2">
    <source>
        <dbReference type="Proteomes" id="UP000175669"/>
    </source>
</evidence>
<dbReference type="Proteomes" id="UP000175669">
    <property type="component" value="Unassembled WGS sequence"/>
</dbReference>
<keyword evidence="2" id="KW-1185">Reference proteome</keyword>
<dbReference type="RefSeq" id="WP_070118975.1">
    <property type="nucleotide sequence ID" value="NZ_MASR01000003.1"/>
</dbReference>
<reference evidence="2" key="1">
    <citation type="submission" date="2016-07" db="EMBL/GenBank/DDBJ databases">
        <authorList>
            <person name="Florea S."/>
            <person name="Webb J.S."/>
            <person name="Jaromczyk J."/>
            <person name="Schardl C.L."/>
        </authorList>
    </citation>
    <scope>NUCLEOTIDE SEQUENCE [LARGE SCALE GENOMIC DNA]</scope>
    <source>
        <strain evidence="2">KCTC 42131</strain>
    </source>
</reference>
<dbReference type="Pfam" id="PF12897">
    <property type="entry name" value="Asp_aminotransf"/>
    <property type="match status" value="1"/>
</dbReference>
<dbReference type="PANTHER" id="PTHR43799:SF1">
    <property type="entry name" value="ASPARTATE AMINOTRANSFERASE"/>
    <property type="match status" value="1"/>
</dbReference>
<dbReference type="EMBL" id="MASR01000003">
    <property type="protein sequence ID" value="OFE11040.1"/>
    <property type="molecule type" value="Genomic_DNA"/>
</dbReference>
<dbReference type="AlphaFoldDB" id="A0A1E8CF15"/>
<accession>A0A1E8CF15</accession>
<dbReference type="Gene3D" id="3.40.640.10">
    <property type="entry name" value="Type I PLP-dependent aspartate aminotransferase-like (Major domain)"/>
    <property type="match status" value="1"/>
</dbReference>
<protein>
    <submittedName>
        <fullName evidence="1">Aminotransferase</fullName>
    </submittedName>
</protein>
<evidence type="ECO:0000313" key="1">
    <source>
        <dbReference type="EMBL" id="OFE11040.1"/>
    </source>
</evidence>
<gene>
    <name evidence="1" type="ORF">PHACT_14320</name>
</gene>
<dbReference type="CDD" id="cd00609">
    <property type="entry name" value="AAT_like"/>
    <property type="match status" value="1"/>
</dbReference>
<proteinExistence type="predicted"/>
<dbReference type="OrthoDB" id="9804020at2"/>
<name>A0A1E8CF15_9GAMM</name>
<organism evidence="1 2">
    <name type="scientific">Pseudohongiella acticola</name>
    <dbReference type="NCBI Taxonomy" id="1524254"/>
    <lineage>
        <taxon>Bacteria</taxon>
        <taxon>Pseudomonadati</taxon>
        <taxon>Pseudomonadota</taxon>
        <taxon>Gammaproteobacteria</taxon>
        <taxon>Pseudomonadales</taxon>
        <taxon>Pseudohongiellaceae</taxon>
        <taxon>Pseudohongiella</taxon>
    </lineage>
</organism>
<dbReference type="InterPro" id="IPR015421">
    <property type="entry name" value="PyrdxlP-dep_Trfase_major"/>
</dbReference>
<dbReference type="InterPro" id="IPR024551">
    <property type="entry name" value="AspAT_Ic"/>
</dbReference>